<dbReference type="CDD" id="cd06257">
    <property type="entry name" value="DnaJ"/>
    <property type="match status" value="1"/>
</dbReference>
<keyword evidence="1" id="KW-0143">Chaperone</keyword>
<dbReference type="GO" id="GO:0051087">
    <property type="term" value="F:protein-folding chaperone binding"/>
    <property type="evidence" value="ECO:0007669"/>
    <property type="project" value="TreeGrafter"/>
</dbReference>
<protein>
    <submittedName>
        <fullName evidence="4">DNaJ family chaperone, putative</fullName>
    </submittedName>
</protein>
<accession>A0A088S2W3</accession>
<dbReference type="KEGG" id="lpan:LPMP_342940"/>
<feature type="region of interest" description="Disordered" evidence="2">
    <location>
        <begin position="76"/>
        <end position="133"/>
    </location>
</feature>
<dbReference type="GO" id="GO:0005783">
    <property type="term" value="C:endoplasmic reticulum"/>
    <property type="evidence" value="ECO:0007669"/>
    <property type="project" value="TreeGrafter"/>
</dbReference>
<evidence type="ECO:0000256" key="2">
    <source>
        <dbReference type="SAM" id="MobiDB-lite"/>
    </source>
</evidence>
<dbReference type="eggNOG" id="ENOG502RXA9">
    <property type="taxonomic scope" value="Eukaryota"/>
</dbReference>
<feature type="domain" description="J" evidence="3">
    <location>
        <begin position="20"/>
        <end position="87"/>
    </location>
</feature>
<keyword evidence="5" id="KW-1185">Reference proteome</keyword>
<dbReference type="PANTHER" id="PTHR44360">
    <property type="entry name" value="DNAJ HOMOLOG SUBFAMILY B MEMBER 9"/>
    <property type="match status" value="1"/>
</dbReference>
<dbReference type="EMBL" id="CP009403">
    <property type="protein sequence ID" value="AIO01920.1"/>
    <property type="molecule type" value="Genomic_DNA"/>
</dbReference>
<gene>
    <name evidence="4" type="ORF">LPMP_342940</name>
</gene>
<evidence type="ECO:0000256" key="1">
    <source>
        <dbReference type="ARBA" id="ARBA00023186"/>
    </source>
</evidence>
<dbReference type="RefSeq" id="XP_010702720.1">
    <property type="nucleotide sequence ID" value="XM_010704418.1"/>
</dbReference>
<dbReference type="InterPro" id="IPR001623">
    <property type="entry name" value="DnaJ_domain"/>
</dbReference>
<reference evidence="4 5" key="1">
    <citation type="journal article" date="2015" name="Sci. Rep.">
        <title>The genome of Leishmania panamensis: insights into genomics of the L. (Viannia) subgenus.</title>
        <authorList>
            <person name="Llanes A."/>
            <person name="Restrepo C.M."/>
            <person name="Vecchio G.D."/>
            <person name="Anguizola F.J."/>
            <person name="Lleonart R."/>
        </authorList>
    </citation>
    <scope>NUCLEOTIDE SEQUENCE [LARGE SCALE GENOMIC DNA]</scope>
    <source>
        <strain evidence="4 5">MHOM/PA/94/PSC-1</strain>
    </source>
</reference>
<dbReference type="PROSITE" id="PS50076">
    <property type="entry name" value="DNAJ_2"/>
    <property type="match status" value="1"/>
</dbReference>
<dbReference type="GO" id="GO:0036503">
    <property type="term" value="P:ERAD pathway"/>
    <property type="evidence" value="ECO:0007669"/>
    <property type="project" value="TreeGrafter"/>
</dbReference>
<dbReference type="InterPro" id="IPR036869">
    <property type="entry name" value="J_dom_sf"/>
</dbReference>
<dbReference type="InterPro" id="IPR051948">
    <property type="entry name" value="Hsp70_co-chaperone_J-domain"/>
</dbReference>
<proteinExistence type="predicted"/>
<evidence type="ECO:0000259" key="3">
    <source>
        <dbReference type="PROSITE" id="PS50076"/>
    </source>
</evidence>
<feature type="compositionally biased region" description="Basic and acidic residues" evidence="2">
    <location>
        <begin position="111"/>
        <end position="133"/>
    </location>
</feature>
<dbReference type="AlphaFoldDB" id="A0A088S2W3"/>
<dbReference type="GO" id="GO:0051787">
    <property type="term" value="F:misfolded protein binding"/>
    <property type="evidence" value="ECO:0007669"/>
    <property type="project" value="TreeGrafter"/>
</dbReference>
<dbReference type="Pfam" id="PF00226">
    <property type="entry name" value="DnaJ"/>
    <property type="match status" value="1"/>
</dbReference>
<evidence type="ECO:0000313" key="4">
    <source>
        <dbReference type="EMBL" id="AIO01920.1"/>
    </source>
</evidence>
<dbReference type="PANTHER" id="PTHR44360:SF1">
    <property type="entry name" value="DNAJ HOMOLOG SUBFAMILY B MEMBER 9"/>
    <property type="match status" value="1"/>
</dbReference>
<dbReference type="GeneID" id="22578799"/>
<sequence>MFRRALLCLATPSDPSRLLSPHQVLGVAPGTPFEEVRQRFYELTKKYHPDVEHGDPIKFREINAAYRLLRAEYRQSSSGRSARDEERGPSSSGFRQAKKSETPTGGAFWAERNERVRKANEQRERERWAAEDRDRRQQGVKRSFFHELVAFLKGSEIAISIGTVVLVLLYSVERYHTINCMLTEKRRRLKNMDEGLPPSMPLEVDKALSEKYSALPDSREQQIDALRIREESYYRRATQRKFEDFREFMFVYDPEAVASRKVVSTRFSHQYMREAEISKRCPILREFNSESRTHHYGAIEKELEQAIREAPWSAPDAGYAGALVAKGLSCIAANSPSTTKWTFIEYTDMDKGSTKANTTCLAALRNLRFGQTGMCQRVIVTGKSELQPRLVAQRERDLMEGALQKRSLLTGGALPVKDLSVPLESMKL</sequence>
<name>A0A088S2W3_LEIPA</name>
<dbReference type="Proteomes" id="UP000063063">
    <property type="component" value="Chromosome 34"/>
</dbReference>
<dbReference type="SMART" id="SM00271">
    <property type="entry name" value="DnaJ"/>
    <property type="match status" value="1"/>
</dbReference>
<organism evidence="4 5">
    <name type="scientific">Leishmania panamensis</name>
    <dbReference type="NCBI Taxonomy" id="5679"/>
    <lineage>
        <taxon>Eukaryota</taxon>
        <taxon>Discoba</taxon>
        <taxon>Euglenozoa</taxon>
        <taxon>Kinetoplastea</taxon>
        <taxon>Metakinetoplastina</taxon>
        <taxon>Trypanosomatida</taxon>
        <taxon>Trypanosomatidae</taxon>
        <taxon>Leishmaniinae</taxon>
        <taxon>Leishmania</taxon>
        <taxon>Leishmania guyanensis species complex</taxon>
    </lineage>
</organism>
<evidence type="ECO:0000313" key="5">
    <source>
        <dbReference type="Proteomes" id="UP000063063"/>
    </source>
</evidence>
<dbReference type="OrthoDB" id="445556at2759"/>
<dbReference type="SUPFAM" id="SSF46565">
    <property type="entry name" value="Chaperone J-domain"/>
    <property type="match status" value="1"/>
</dbReference>
<dbReference type="VEuPathDB" id="TriTrypDB:LPAL13_340035700"/>
<dbReference type="Gene3D" id="1.10.287.110">
    <property type="entry name" value="DnaJ domain"/>
    <property type="match status" value="1"/>
</dbReference>
<dbReference type="VEuPathDB" id="TriTrypDB:LPMP_342940"/>